<dbReference type="InterPro" id="IPR018246">
    <property type="entry name" value="AP_endonuc_F2_Zn_BS"/>
</dbReference>
<feature type="binding site" evidence="7">
    <location>
        <position position="215"/>
    </location>
    <ligand>
        <name>Zn(2+)</name>
        <dbReference type="ChEBI" id="CHEBI:29105"/>
        <label>2</label>
    </ligand>
</feature>
<keyword evidence="4 7" id="KW-0378">Hydrolase</keyword>
<evidence type="ECO:0000256" key="4">
    <source>
        <dbReference type="ARBA" id="ARBA00022801"/>
    </source>
</evidence>
<dbReference type="InterPro" id="IPR036237">
    <property type="entry name" value="Xyl_isomerase-like_sf"/>
</dbReference>
<evidence type="ECO:0000256" key="1">
    <source>
        <dbReference type="ARBA" id="ARBA00005340"/>
    </source>
</evidence>
<dbReference type="Gene3D" id="3.20.20.150">
    <property type="entry name" value="Divalent-metal-dependent TIM barrel enzymes"/>
    <property type="match status" value="1"/>
</dbReference>
<dbReference type="NCBIfam" id="TIGR00587">
    <property type="entry name" value="nfo"/>
    <property type="match status" value="1"/>
</dbReference>
<feature type="binding site" evidence="7">
    <location>
        <position position="230"/>
    </location>
    <ligand>
        <name>Zn(2+)</name>
        <dbReference type="ChEBI" id="CHEBI:29105"/>
        <label>3</label>
    </ligand>
</feature>
<name>A0A0D8HM08_9ACTN</name>
<comment type="cofactor">
    <cofactor evidence="7">
        <name>Zn(2+)</name>
        <dbReference type="ChEBI" id="CHEBI:29105"/>
    </cofactor>
    <text evidence="7">Binds 3 Zn(2+) ions.</text>
</comment>
<organism evidence="9 10">
    <name type="scientific">Acidithrix ferrooxidans</name>
    <dbReference type="NCBI Taxonomy" id="1280514"/>
    <lineage>
        <taxon>Bacteria</taxon>
        <taxon>Bacillati</taxon>
        <taxon>Actinomycetota</taxon>
        <taxon>Acidimicrobiia</taxon>
        <taxon>Acidimicrobiales</taxon>
        <taxon>Acidimicrobiaceae</taxon>
        <taxon>Acidithrix</taxon>
    </lineage>
</organism>
<comment type="similarity">
    <text evidence="1 7">Belongs to the AP endonuclease 2 family.</text>
</comment>
<comment type="function">
    <text evidence="7">Endonuclease IV plays a role in DNA repair. It cleaves phosphodiester bonds at apurinic or apyrimidinic (AP) sites, generating a 3'-hydroxyl group and a 5'-terminal sugar phosphate.</text>
</comment>
<dbReference type="Pfam" id="PF01261">
    <property type="entry name" value="AP_endonuc_2"/>
    <property type="match status" value="1"/>
</dbReference>
<keyword evidence="2 7" id="KW-0479">Metal-binding</keyword>
<dbReference type="SUPFAM" id="SSF51658">
    <property type="entry name" value="Xylose isomerase-like"/>
    <property type="match status" value="1"/>
</dbReference>
<dbReference type="PROSITE" id="PS00731">
    <property type="entry name" value="AP_NUCLEASE_F2_3"/>
    <property type="match status" value="1"/>
</dbReference>
<evidence type="ECO:0000259" key="8">
    <source>
        <dbReference type="Pfam" id="PF01261"/>
    </source>
</evidence>
<evidence type="ECO:0000313" key="10">
    <source>
        <dbReference type="Proteomes" id="UP000032360"/>
    </source>
</evidence>
<feature type="binding site" evidence="7">
    <location>
        <position position="260"/>
    </location>
    <ligand>
        <name>Zn(2+)</name>
        <dbReference type="ChEBI" id="CHEBI:29105"/>
        <label>2</label>
    </ligand>
</feature>
<feature type="binding site" evidence="7">
    <location>
        <position position="70"/>
    </location>
    <ligand>
        <name>Zn(2+)</name>
        <dbReference type="ChEBI" id="CHEBI:29105"/>
        <label>1</label>
    </ligand>
</feature>
<dbReference type="PROSITE" id="PS00729">
    <property type="entry name" value="AP_NUCLEASE_F2_1"/>
    <property type="match status" value="1"/>
</dbReference>
<protein>
    <recommendedName>
        <fullName evidence="7">Probable endonuclease 4</fullName>
        <ecNumber evidence="7">3.1.21.2</ecNumber>
    </recommendedName>
    <alternativeName>
        <fullName evidence="7">Endodeoxyribonuclease IV</fullName>
    </alternativeName>
    <alternativeName>
        <fullName evidence="7">Endonuclease IV</fullName>
    </alternativeName>
</protein>
<proteinExistence type="inferred from homology"/>
<sequence length="285" mass="30069">MTRLIGGHVSGAGGVAKAITRGEEIGAGVIQIFSNSPRGWKAQRISLNGFSDVAVAMAATSGVVSKIVSHASYLINLASPDPELYLKSKALLKETVNYCDEIGVESVVLHVGSHKGAGFDSALNQIVDAIDQALEGTKRVRLLLENSAGAGDSVGSSLSELALLVSTSQSVRVGLCVDTQHLFASGCDYTVSQEMERFSSSLAEKFKKDVIGAVHLNDSKSTCGSNLDRHENLGDGHIGLVALGQFVNSEWFRDVDLILETPGAGDGPRRSDVDLVQSMVQAEQN</sequence>
<feature type="binding site" evidence="7">
    <location>
        <position position="228"/>
    </location>
    <ligand>
        <name>Zn(2+)</name>
        <dbReference type="ChEBI" id="CHEBI:29105"/>
        <label>3</label>
    </ligand>
</feature>
<dbReference type="FunFam" id="3.20.20.150:FF:000001">
    <property type="entry name" value="Probable endonuclease 4"/>
    <property type="match status" value="1"/>
</dbReference>
<dbReference type="OrthoDB" id="9805666at2"/>
<dbReference type="HAMAP" id="MF_00152">
    <property type="entry name" value="Nfo"/>
    <property type="match status" value="1"/>
</dbReference>
<keyword evidence="10" id="KW-1185">Reference proteome</keyword>
<dbReference type="GO" id="GO:0003677">
    <property type="term" value="F:DNA binding"/>
    <property type="evidence" value="ECO:0007669"/>
    <property type="project" value="InterPro"/>
</dbReference>
<keyword evidence="5 7" id="KW-0862">Zinc</keyword>
<gene>
    <name evidence="7 9" type="primary">nfo</name>
    <name evidence="9" type="ORF">AXFE_10370</name>
</gene>
<dbReference type="PANTHER" id="PTHR21445">
    <property type="entry name" value="ENDONUCLEASE IV ENDODEOXYRIBONUCLEASE IV"/>
    <property type="match status" value="1"/>
</dbReference>
<comment type="caution">
    <text evidence="9">The sequence shown here is derived from an EMBL/GenBank/DDBJ whole genome shotgun (WGS) entry which is preliminary data.</text>
</comment>
<dbReference type="EMBL" id="JXYS01000025">
    <property type="protein sequence ID" value="KJF18136.1"/>
    <property type="molecule type" value="Genomic_DNA"/>
</dbReference>
<dbReference type="CDD" id="cd00019">
    <property type="entry name" value="AP2Ec"/>
    <property type="match status" value="1"/>
</dbReference>
<evidence type="ECO:0000256" key="2">
    <source>
        <dbReference type="ARBA" id="ARBA00022723"/>
    </source>
</evidence>
<dbReference type="GO" id="GO:0003906">
    <property type="term" value="F:DNA-(apurinic or apyrimidinic site) endonuclease activity"/>
    <property type="evidence" value="ECO:0007669"/>
    <property type="project" value="TreeGrafter"/>
</dbReference>
<evidence type="ECO:0000256" key="5">
    <source>
        <dbReference type="ARBA" id="ARBA00022833"/>
    </source>
</evidence>
<reference evidence="9 10" key="1">
    <citation type="submission" date="2015-01" db="EMBL/GenBank/DDBJ databases">
        <title>Draft genome of the acidophilic iron oxidizer Acidithrix ferrooxidans strain Py-F3.</title>
        <authorList>
            <person name="Poehlein A."/>
            <person name="Eisen S."/>
            <person name="Schloemann M."/>
            <person name="Johnson B.D."/>
            <person name="Daniel R."/>
            <person name="Muehling M."/>
        </authorList>
    </citation>
    <scope>NUCLEOTIDE SEQUENCE [LARGE SCALE GENOMIC DNA]</scope>
    <source>
        <strain evidence="9 10">Py-F3</strain>
    </source>
</reference>
<dbReference type="AlphaFoldDB" id="A0A0D8HM08"/>
<feature type="binding site" evidence="7">
    <location>
        <position position="110"/>
    </location>
    <ligand>
        <name>Zn(2+)</name>
        <dbReference type="ChEBI" id="CHEBI:29105"/>
        <label>1</label>
    </ligand>
</feature>
<dbReference type="STRING" id="1280514.AXFE_10370"/>
<keyword evidence="3 7" id="KW-0227">DNA damage</keyword>
<dbReference type="EC" id="3.1.21.2" evidence="7"/>
<dbReference type="SMART" id="SM00518">
    <property type="entry name" value="AP2Ec"/>
    <property type="match status" value="1"/>
</dbReference>
<dbReference type="PROSITE" id="PS51432">
    <property type="entry name" value="AP_NUCLEASE_F2_4"/>
    <property type="match status" value="1"/>
</dbReference>
<dbReference type="GO" id="GO:0008270">
    <property type="term" value="F:zinc ion binding"/>
    <property type="evidence" value="ECO:0007669"/>
    <property type="project" value="UniProtKB-UniRule"/>
</dbReference>
<dbReference type="Proteomes" id="UP000032360">
    <property type="component" value="Unassembled WGS sequence"/>
</dbReference>
<dbReference type="InterPro" id="IPR013022">
    <property type="entry name" value="Xyl_isomerase-like_TIM-brl"/>
</dbReference>
<evidence type="ECO:0000313" key="9">
    <source>
        <dbReference type="EMBL" id="KJF18136.1"/>
    </source>
</evidence>
<feature type="domain" description="Xylose isomerase-like TIM barrel" evidence="8">
    <location>
        <begin position="23"/>
        <end position="265"/>
    </location>
</feature>
<dbReference type="GO" id="GO:0006284">
    <property type="term" value="P:base-excision repair"/>
    <property type="evidence" value="ECO:0007669"/>
    <property type="project" value="TreeGrafter"/>
</dbReference>
<keyword evidence="6 7" id="KW-0234">DNA repair</keyword>
<dbReference type="RefSeq" id="WP_052604788.1">
    <property type="nucleotide sequence ID" value="NZ_JXYS01000025.1"/>
</dbReference>
<feature type="binding site" evidence="7">
    <location>
        <position position="178"/>
    </location>
    <ligand>
        <name>Zn(2+)</name>
        <dbReference type="ChEBI" id="CHEBI:29105"/>
        <label>2</label>
    </ligand>
</feature>
<feature type="binding site" evidence="7">
    <location>
        <position position="145"/>
    </location>
    <ligand>
        <name>Zn(2+)</name>
        <dbReference type="ChEBI" id="CHEBI:29105"/>
        <label>2</label>
    </ligand>
</feature>
<evidence type="ECO:0000256" key="6">
    <source>
        <dbReference type="ARBA" id="ARBA00023204"/>
    </source>
</evidence>
<feature type="binding site" evidence="7">
    <location>
        <position position="181"/>
    </location>
    <ligand>
        <name>Zn(2+)</name>
        <dbReference type="ChEBI" id="CHEBI:29105"/>
        <label>3</label>
    </ligand>
</feature>
<accession>A0A0D8HM08</accession>
<dbReference type="PATRIC" id="fig|1280514.3.peg.1372"/>
<comment type="catalytic activity">
    <reaction evidence="7">
        <text>Endonucleolytic cleavage to 5'-phosphooligonucleotide end-products.</text>
        <dbReference type="EC" id="3.1.21.2"/>
    </reaction>
</comment>
<dbReference type="PANTHER" id="PTHR21445:SF0">
    <property type="entry name" value="APURINIC-APYRIMIDINIC ENDONUCLEASE"/>
    <property type="match status" value="1"/>
</dbReference>
<evidence type="ECO:0000256" key="3">
    <source>
        <dbReference type="ARBA" id="ARBA00022763"/>
    </source>
</evidence>
<feature type="binding site" evidence="7">
    <location>
        <position position="145"/>
    </location>
    <ligand>
        <name>Zn(2+)</name>
        <dbReference type="ChEBI" id="CHEBI:29105"/>
        <label>1</label>
    </ligand>
</feature>
<keyword evidence="7 9" id="KW-0255">Endonuclease</keyword>
<dbReference type="GO" id="GO:0008833">
    <property type="term" value="F:deoxyribonuclease IV (phage-T4-induced) activity"/>
    <property type="evidence" value="ECO:0007669"/>
    <property type="project" value="UniProtKB-UniRule"/>
</dbReference>
<keyword evidence="7" id="KW-0540">Nuclease</keyword>
<dbReference type="InterPro" id="IPR001719">
    <property type="entry name" value="AP_endonuc_2"/>
</dbReference>
<evidence type="ECO:0000256" key="7">
    <source>
        <dbReference type="HAMAP-Rule" id="MF_00152"/>
    </source>
</evidence>
<dbReference type="GO" id="GO:0008081">
    <property type="term" value="F:phosphoric diester hydrolase activity"/>
    <property type="evidence" value="ECO:0007669"/>
    <property type="project" value="TreeGrafter"/>
</dbReference>